<evidence type="ECO:0000313" key="1">
    <source>
        <dbReference type="EMBL" id="OHA23131.1"/>
    </source>
</evidence>
<protein>
    <submittedName>
        <fullName evidence="1">Uncharacterized protein</fullName>
    </submittedName>
</protein>
<comment type="caution">
    <text evidence="1">The sequence shown here is derived from an EMBL/GenBank/DDBJ whole genome shotgun (WGS) entry which is preliminary data.</text>
</comment>
<dbReference type="EMBL" id="MHRJ01000015">
    <property type="protein sequence ID" value="OHA23131.1"/>
    <property type="molecule type" value="Genomic_DNA"/>
</dbReference>
<organism evidence="1 2">
    <name type="scientific">Candidatus Taylorbacteria bacterium RIFCSPHIGHO2_02_49_25</name>
    <dbReference type="NCBI Taxonomy" id="1802305"/>
    <lineage>
        <taxon>Bacteria</taxon>
        <taxon>Candidatus Tayloriibacteriota</taxon>
    </lineage>
</organism>
<proteinExistence type="predicted"/>
<name>A0A1G2MJE2_9BACT</name>
<evidence type="ECO:0000313" key="2">
    <source>
        <dbReference type="Proteomes" id="UP000176493"/>
    </source>
</evidence>
<reference evidence="1 2" key="1">
    <citation type="journal article" date="2016" name="Nat. Commun.">
        <title>Thousands of microbial genomes shed light on interconnected biogeochemical processes in an aquifer system.</title>
        <authorList>
            <person name="Anantharaman K."/>
            <person name="Brown C.T."/>
            <person name="Hug L.A."/>
            <person name="Sharon I."/>
            <person name="Castelle C.J."/>
            <person name="Probst A.J."/>
            <person name="Thomas B.C."/>
            <person name="Singh A."/>
            <person name="Wilkins M.J."/>
            <person name="Karaoz U."/>
            <person name="Brodie E.L."/>
            <person name="Williams K.H."/>
            <person name="Hubbard S.S."/>
            <person name="Banfield J.F."/>
        </authorList>
    </citation>
    <scope>NUCLEOTIDE SEQUENCE [LARGE SCALE GENOMIC DNA]</scope>
</reference>
<dbReference type="Proteomes" id="UP000176493">
    <property type="component" value="Unassembled WGS sequence"/>
</dbReference>
<dbReference type="AlphaFoldDB" id="A0A1G2MJE2"/>
<accession>A0A1G2MJE2</accession>
<sequence>MKESLDFESVHDRTHKLLTGVEQPRNEGEHQIILAVELFTRNHLSEGMHIDDVDFQNRMMYYWISNGYAKAFRDLITHRDFKRKENFRLNGDVLNVTLSDVEYFLQNKELPEQ</sequence>
<gene>
    <name evidence="1" type="ORF">A2W52_00160</name>
</gene>